<sequence>MKPIAPNLRLSPSRAVADGVFLLSSAHGVPAESEDFSDTDPVTTFNIPAPYIARSPMRQAPASPSRNAYLLLGAAAARLACLQVTFARSNALAASTSSIPATIARPTQTPHRPTSVVSPVVRPSTGRLQHTGTRPQAEASTSSAIRPKQIPAVLSPELEEHVFEDMPVPFEFTPGRLENPICILSRSATPHEIPAPAPQIDGAANSNQPARAYATVAVQTDPVYVLSRFSTPEPLPFRATNLSHAGTPETDSSSDTPSSRRRSREQFENDNEDEDERPSFRRRIEEIFASMESPPPSPPGRSSARTRIRPKGKKRSYLTERPDEFGPAYLVKVLDSSDDEYQSWPSFPQAPSSDASGSGQATTPFIPDLSTPHIDNNDGADSDDYPDLFNFDDPATIAALDQVLKDMEDAPEQEEPMIVGKGKAVAR</sequence>
<feature type="region of interest" description="Disordered" evidence="1">
    <location>
        <begin position="339"/>
        <end position="389"/>
    </location>
</feature>
<gene>
    <name evidence="2" type="ORF">NLJ89_g9333</name>
</gene>
<feature type="compositionally biased region" description="Polar residues" evidence="1">
    <location>
        <begin position="128"/>
        <end position="144"/>
    </location>
</feature>
<feature type="compositionally biased region" description="Low complexity" evidence="1">
    <location>
        <begin position="103"/>
        <end position="127"/>
    </location>
</feature>
<evidence type="ECO:0000313" key="3">
    <source>
        <dbReference type="Proteomes" id="UP001148786"/>
    </source>
</evidence>
<protein>
    <submittedName>
        <fullName evidence="2">Uncharacterized protein</fullName>
    </submittedName>
</protein>
<feature type="compositionally biased region" description="Low complexity" evidence="1">
    <location>
        <begin position="248"/>
        <end position="257"/>
    </location>
</feature>
<feature type="compositionally biased region" description="Polar residues" evidence="1">
    <location>
        <begin position="343"/>
        <end position="363"/>
    </location>
</feature>
<feature type="region of interest" description="Disordered" evidence="1">
    <location>
        <begin position="103"/>
        <end position="144"/>
    </location>
</feature>
<evidence type="ECO:0000256" key="1">
    <source>
        <dbReference type="SAM" id="MobiDB-lite"/>
    </source>
</evidence>
<proteinExistence type="predicted"/>
<feature type="compositionally biased region" description="Basic and acidic residues" evidence="1">
    <location>
        <begin position="277"/>
        <end position="286"/>
    </location>
</feature>
<dbReference type="Proteomes" id="UP001148786">
    <property type="component" value="Unassembled WGS sequence"/>
</dbReference>
<comment type="caution">
    <text evidence="2">The sequence shown here is derived from an EMBL/GenBank/DDBJ whole genome shotgun (WGS) entry which is preliminary data.</text>
</comment>
<reference evidence="2" key="1">
    <citation type="submission" date="2022-07" db="EMBL/GenBank/DDBJ databases">
        <title>Genome Sequence of Agrocybe chaxingu.</title>
        <authorList>
            <person name="Buettner E."/>
        </authorList>
    </citation>
    <scope>NUCLEOTIDE SEQUENCE</scope>
    <source>
        <strain evidence="2">MP-N11</strain>
    </source>
</reference>
<keyword evidence="3" id="KW-1185">Reference proteome</keyword>
<dbReference type="AlphaFoldDB" id="A0A9W8JTH6"/>
<feature type="compositionally biased region" description="Basic residues" evidence="1">
    <location>
        <begin position="304"/>
        <end position="316"/>
    </location>
</feature>
<feature type="region of interest" description="Disordered" evidence="1">
    <location>
        <begin position="237"/>
        <end position="321"/>
    </location>
</feature>
<evidence type="ECO:0000313" key="2">
    <source>
        <dbReference type="EMBL" id="KAJ3501447.1"/>
    </source>
</evidence>
<organism evidence="2 3">
    <name type="scientific">Agrocybe chaxingu</name>
    <dbReference type="NCBI Taxonomy" id="84603"/>
    <lineage>
        <taxon>Eukaryota</taxon>
        <taxon>Fungi</taxon>
        <taxon>Dikarya</taxon>
        <taxon>Basidiomycota</taxon>
        <taxon>Agaricomycotina</taxon>
        <taxon>Agaricomycetes</taxon>
        <taxon>Agaricomycetidae</taxon>
        <taxon>Agaricales</taxon>
        <taxon>Agaricineae</taxon>
        <taxon>Strophariaceae</taxon>
        <taxon>Agrocybe</taxon>
    </lineage>
</organism>
<name>A0A9W8JTH6_9AGAR</name>
<accession>A0A9W8JTH6</accession>
<dbReference type="EMBL" id="JANKHO010001434">
    <property type="protein sequence ID" value="KAJ3501447.1"/>
    <property type="molecule type" value="Genomic_DNA"/>
</dbReference>